<dbReference type="EMBL" id="HBGT01011716">
    <property type="protein sequence ID" value="CAD9406766.1"/>
    <property type="molecule type" value="Transcribed_RNA"/>
</dbReference>
<dbReference type="Pfam" id="PF12850">
    <property type="entry name" value="Metallophos_2"/>
    <property type="match status" value="1"/>
</dbReference>
<comment type="similarity">
    <text evidence="1 5">Belongs to the VPS29 family.</text>
</comment>
<dbReference type="GO" id="GO:0030904">
    <property type="term" value="C:retromer complex"/>
    <property type="evidence" value="ECO:0007669"/>
    <property type="project" value="InterPro"/>
</dbReference>
<dbReference type="AlphaFoldDB" id="A0A7S2BTX2"/>
<name>A0A7S2BTX2_9STRA</name>
<dbReference type="CDD" id="cd07394">
    <property type="entry name" value="MPP_Vps29"/>
    <property type="match status" value="1"/>
</dbReference>
<feature type="domain" description="Calcineurin-like phosphoesterase" evidence="6">
    <location>
        <begin position="11"/>
        <end position="149"/>
    </location>
</feature>
<evidence type="ECO:0000256" key="2">
    <source>
        <dbReference type="ARBA" id="ARBA00017767"/>
    </source>
</evidence>
<dbReference type="GO" id="GO:0031410">
    <property type="term" value="C:cytoplasmic vesicle"/>
    <property type="evidence" value="ECO:0007669"/>
    <property type="project" value="UniProtKB-ARBA"/>
</dbReference>
<evidence type="ECO:0000256" key="3">
    <source>
        <dbReference type="ARBA" id="ARBA00022448"/>
    </source>
</evidence>
<evidence type="ECO:0000259" key="6">
    <source>
        <dbReference type="Pfam" id="PF12850"/>
    </source>
</evidence>
<accession>A0A7S2BTX2</accession>
<dbReference type="NCBIfam" id="TIGR00040">
    <property type="entry name" value="yfcE"/>
    <property type="match status" value="1"/>
</dbReference>
<organism evidence="7">
    <name type="scientific">Florenciella parvula</name>
    <dbReference type="NCBI Taxonomy" id="236787"/>
    <lineage>
        <taxon>Eukaryota</taxon>
        <taxon>Sar</taxon>
        <taxon>Stramenopiles</taxon>
        <taxon>Ochrophyta</taxon>
        <taxon>Dictyochophyceae</taxon>
        <taxon>Florenciellales</taxon>
        <taxon>Florenciella</taxon>
    </lineage>
</organism>
<keyword evidence="3" id="KW-0813">Transport</keyword>
<dbReference type="SUPFAM" id="SSF56300">
    <property type="entry name" value="Metallo-dependent phosphatases"/>
    <property type="match status" value="1"/>
</dbReference>
<evidence type="ECO:0000256" key="4">
    <source>
        <dbReference type="ARBA" id="ARBA00022927"/>
    </source>
</evidence>
<keyword evidence="4" id="KW-0653">Protein transport</keyword>
<dbReference type="GO" id="GO:0015031">
    <property type="term" value="P:protein transport"/>
    <property type="evidence" value="ECO:0007669"/>
    <property type="project" value="UniProtKB-KW"/>
</dbReference>
<dbReference type="PANTHER" id="PTHR11124">
    <property type="entry name" value="VACUOLAR SORTING PROTEIN VPS29"/>
    <property type="match status" value="1"/>
</dbReference>
<dbReference type="Gene3D" id="3.60.21.10">
    <property type="match status" value="1"/>
</dbReference>
<dbReference type="InterPro" id="IPR024654">
    <property type="entry name" value="Calcineurin-like_PHP_lpxH"/>
</dbReference>
<dbReference type="InterPro" id="IPR028661">
    <property type="entry name" value="Vps29"/>
</dbReference>
<evidence type="ECO:0000256" key="5">
    <source>
        <dbReference type="RuleBase" id="RU362040"/>
    </source>
</evidence>
<dbReference type="GO" id="GO:0042147">
    <property type="term" value="P:retrograde transport, endosome to Golgi"/>
    <property type="evidence" value="ECO:0007669"/>
    <property type="project" value="InterPro"/>
</dbReference>
<gene>
    <name evidence="7" type="ORF">FPAR1323_LOCUS6380</name>
</gene>
<protein>
    <recommendedName>
        <fullName evidence="2 5">Vacuolar protein sorting-associated protein 29</fullName>
    </recommendedName>
</protein>
<dbReference type="FunFam" id="3.60.21.10:FF:000015">
    <property type="entry name" value="Vacuolar protein sorting-associated protein 29"/>
    <property type="match status" value="1"/>
</dbReference>
<dbReference type="InterPro" id="IPR029052">
    <property type="entry name" value="Metallo-depent_PP-like"/>
</dbReference>
<proteinExistence type="inferred from homology"/>
<dbReference type="GO" id="GO:0005829">
    <property type="term" value="C:cytosol"/>
    <property type="evidence" value="ECO:0007669"/>
    <property type="project" value="GOC"/>
</dbReference>
<evidence type="ECO:0000256" key="1">
    <source>
        <dbReference type="ARBA" id="ARBA00005945"/>
    </source>
</evidence>
<sequence>MAGSDFGELALVIGDCHIPHRAAGIPEKFKRMLVPNKMQHVLCTGNLVSKEQFDEFRSLAPNMHIVRGDFDEQSNFPETKVVQIGQFKIGLVHGHQVVPWGDPLALAQVQREMDVDILISGHTHKNEVNEYEGKWFINPGSITGAYSALETDVVPSFILLAVQGNKVVTYVYELKGDQVNVSKSEYTKKA</sequence>
<evidence type="ECO:0000313" key="7">
    <source>
        <dbReference type="EMBL" id="CAD9406766.1"/>
    </source>
</evidence>
<dbReference type="InterPro" id="IPR000979">
    <property type="entry name" value="Phosphodiesterase_MJ0936/Vps29"/>
</dbReference>
<reference evidence="7" key="1">
    <citation type="submission" date="2021-01" db="EMBL/GenBank/DDBJ databases">
        <authorList>
            <person name="Corre E."/>
            <person name="Pelletier E."/>
            <person name="Niang G."/>
            <person name="Scheremetjew M."/>
            <person name="Finn R."/>
            <person name="Kale V."/>
            <person name="Holt S."/>
            <person name="Cochrane G."/>
            <person name="Meng A."/>
            <person name="Brown T."/>
            <person name="Cohen L."/>
        </authorList>
    </citation>
    <scope>NUCLEOTIDE SEQUENCE</scope>
    <source>
        <strain evidence="7">RCC1693</strain>
    </source>
</reference>